<evidence type="ECO:0000256" key="1">
    <source>
        <dbReference type="SAM" id="MobiDB-lite"/>
    </source>
</evidence>
<dbReference type="Proteomes" id="UP000887013">
    <property type="component" value="Unassembled WGS sequence"/>
</dbReference>
<feature type="region of interest" description="Disordered" evidence="1">
    <location>
        <begin position="1"/>
        <end position="23"/>
    </location>
</feature>
<proteinExistence type="predicted"/>
<evidence type="ECO:0000313" key="3">
    <source>
        <dbReference type="Proteomes" id="UP000887013"/>
    </source>
</evidence>
<organism evidence="2 3">
    <name type="scientific">Nephila pilipes</name>
    <name type="common">Giant wood spider</name>
    <name type="synonym">Nephila maculata</name>
    <dbReference type="NCBI Taxonomy" id="299642"/>
    <lineage>
        <taxon>Eukaryota</taxon>
        <taxon>Metazoa</taxon>
        <taxon>Ecdysozoa</taxon>
        <taxon>Arthropoda</taxon>
        <taxon>Chelicerata</taxon>
        <taxon>Arachnida</taxon>
        <taxon>Araneae</taxon>
        <taxon>Araneomorphae</taxon>
        <taxon>Entelegynae</taxon>
        <taxon>Araneoidea</taxon>
        <taxon>Nephilidae</taxon>
        <taxon>Nephila</taxon>
    </lineage>
</organism>
<sequence length="94" mass="11020">MYLRRKNSRFNSKAPGNTEEGSLDSLLDNISHTFSEDRYDLGYIRFESQKVVLISEYPVFLCPYRSSPQNNKEIETRIKRVLEANIIKLSYIVL</sequence>
<dbReference type="AlphaFoldDB" id="A0A8X6T6C7"/>
<keyword evidence="3" id="KW-1185">Reference proteome</keyword>
<name>A0A8X6T6C7_NEPPI</name>
<dbReference type="EMBL" id="BMAW01051852">
    <property type="protein sequence ID" value="GFS82758.1"/>
    <property type="molecule type" value="Genomic_DNA"/>
</dbReference>
<gene>
    <name evidence="2" type="ORF">NPIL_701251</name>
</gene>
<accession>A0A8X6T6C7</accession>
<reference evidence="2" key="1">
    <citation type="submission" date="2020-08" db="EMBL/GenBank/DDBJ databases">
        <title>Multicomponent nature underlies the extraordinary mechanical properties of spider dragline silk.</title>
        <authorList>
            <person name="Kono N."/>
            <person name="Nakamura H."/>
            <person name="Mori M."/>
            <person name="Yoshida Y."/>
            <person name="Ohtoshi R."/>
            <person name="Malay A.D."/>
            <person name="Moran D.A.P."/>
            <person name="Tomita M."/>
            <person name="Numata K."/>
            <person name="Arakawa K."/>
        </authorList>
    </citation>
    <scope>NUCLEOTIDE SEQUENCE</scope>
</reference>
<comment type="caution">
    <text evidence="2">The sequence shown here is derived from an EMBL/GenBank/DDBJ whole genome shotgun (WGS) entry which is preliminary data.</text>
</comment>
<protein>
    <submittedName>
        <fullName evidence="2">Uncharacterized protein</fullName>
    </submittedName>
</protein>
<evidence type="ECO:0000313" key="2">
    <source>
        <dbReference type="EMBL" id="GFS82758.1"/>
    </source>
</evidence>
<dbReference type="OrthoDB" id="6427440at2759"/>